<dbReference type="Proteomes" id="UP000774326">
    <property type="component" value="Unassembled WGS sequence"/>
</dbReference>
<evidence type="ECO:0000313" key="2">
    <source>
        <dbReference type="Proteomes" id="UP000774326"/>
    </source>
</evidence>
<gene>
    <name evidence="1" type="ORF">WICPIJ_007248</name>
</gene>
<evidence type="ECO:0000313" key="1">
    <source>
        <dbReference type="EMBL" id="KAH3681809.1"/>
    </source>
</evidence>
<comment type="caution">
    <text evidence="1">The sequence shown here is derived from an EMBL/GenBank/DDBJ whole genome shotgun (WGS) entry which is preliminary data.</text>
</comment>
<protein>
    <submittedName>
        <fullName evidence="1">Uncharacterized protein</fullName>
    </submittedName>
</protein>
<accession>A0A9P8Q2Z5</accession>
<reference evidence="1" key="2">
    <citation type="submission" date="2021-01" db="EMBL/GenBank/DDBJ databases">
        <authorList>
            <person name="Schikora-Tamarit M.A."/>
        </authorList>
    </citation>
    <scope>NUCLEOTIDE SEQUENCE</scope>
    <source>
        <strain evidence="1">CBS2887</strain>
    </source>
</reference>
<dbReference type="AlphaFoldDB" id="A0A9P8Q2Z5"/>
<proteinExistence type="predicted"/>
<keyword evidence="2" id="KW-1185">Reference proteome</keyword>
<sequence>MHVWEQFKQGVYDLVMVQLWLRKPKHDRENGCLFREPTKDRGNERAFLVLDHLVCSRRDNCGDYCLQLLLVGQLALRCDGKVVDVWQCLVRLVIGVCSFEVESCEEIVEGLDYQTTRVGVHLRSKQAVVELEEDLEDVSQVHVVLEAQTVLDRAQMRNEVVK</sequence>
<reference evidence="1" key="1">
    <citation type="journal article" date="2021" name="Open Biol.">
        <title>Shared evolutionary footprints suggest mitochondrial oxidative damage underlies multiple complex I losses in fungi.</title>
        <authorList>
            <person name="Schikora-Tamarit M.A."/>
            <person name="Marcet-Houben M."/>
            <person name="Nosek J."/>
            <person name="Gabaldon T."/>
        </authorList>
    </citation>
    <scope>NUCLEOTIDE SEQUENCE</scope>
    <source>
        <strain evidence="1">CBS2887</strain>
    </source>
</reference>
<organism evidence="1 2">
    <name type="scientific">Wickerhamomyces pijperi</name>
    <name type="common">Yeast</name>
    <name type="synonym">Pichia pijperi</name>
    <dbReference type="NCBI Taxonomy" id="599730"/>
    <lineage>
        <taxon>Eukaryota</taxon>
        <taxon>Fungi</taxon>
        <taxon>Dikarya</taxon>
        <taxon>Ascomycota</taxon>
        <taxon>Saccharomycotina</taxon>
        <taxon>Saccharomycetes</taxon>
        <taxon>Phaffomycetales</taxon>
        <taxon>Wickerhamomycetaceae</taxon>
        <taxon>Wickerhamomyces</taxon>
    </lineage>
</organism>
<name>A0A9P8Q2Z5_WICPI</name>
<dbReference type="EMBL" id="JAEUBG010004206">
    <property type="protein sequence ID" value="KAH3681809.1"/>
    <property type="molecule type" value="Genomic_DNA"/>
</dbReference>